<dbReference type="PANTHER" id="PTHR10357:SF178">
    <property type="entry name" value="OLIGO-1,6-GLUCOSIDASE 3-RELATED"/>
    <property type="match status" value="1"/>
</dbReference>
<dbReference type="EMBL" id="JACXSI010000016">
    <property type="protein sequence ID" value="MBD3108309.1"/>
    <property type="molecule type" value="Genomic_DNA"/>
</dbReference>
<evidence type="ECO:0000259" key="7">
    <source>
        <dbReference type="SMART" id="SM00642"/>
    </source>
</evidence>
<keyword evidence="4 6" id="KW-0326">Glycosidase</keyword>
<dbReference type="GO" id="GO:0043169">
    <property type="term" value="F:cation binding"/>
    <property type="evidence" value="ECO:0007669"/>
    <property type="project" value="InterPro"/>
</dbReference>
<dbReference type="InterPro" id="IPR017853">
    <property type="entry name" value="GH"/>
</dbReference>
<accession>A0A927HAU4</accession>
<proteinExistence type="inferred from homology"/>
<dbReference type="InterPro" id="IPR013780">
    <property type="entry name" value="Glyco_hydro_b"/>
</dbReference>
<comment type="similarity">
    <text evidence="2 5">Belongs to the glycosyl hydrolase 13 family.</text>
</comment>
<dbReference type="Gene3D" id="3.90.400.10">
    <property type="entry name" value="Oligo-1,6-glucosidase, Domain 2"/>
    <property type="match status" value="1"/>
</dbReference>
<evidence type="ECO:0000256" key="1">
    <source>
        <dbReference type="ARBA" id="ARBA00004496"/>
    </source>
</evidence>
<organism evidence="8 9">
    <name type="scientific">Peribacillus faecalis</name>
    <dbReference type="NCBI Taxonomy" id="2772559"/>
    <lineage>
        <taxon>Bacteria</taxon>
        <taxon>Bacillati</taxon>
        <taxon>Bacillota</taxon>
        <taxon>Bacilli</taxon>
        <taxon>Bacillales</taxon>
        <taxon>Bacillaceae</taxon>
        <taxon>Peribacillus</taxon>
    </lineage>
</organism>
<keyword evidence="6" id="KW-0119">Carbohydrate metabolism</keyword>
<dbReference type="GO" id="GO:0005737">
    <property type="term" value="C:cytoplasm"/>
    <property type="evidence" value="ECO:0007669"/>
    <property type="project" value="UniProtKB-SubCell"/>
</dbReference>
<name>A0A927HAU4_9BACI</name>
<evidence type="ECO:0000256" key="4">
    <source>
        <dbReference type="ARBA" id="ARBA00023295"/>
    </source>
</evidence>
<protein>
    <recommendedName>
        <fullName evidence="6">Alpha-amylase</fullName>
        <ecNumber evidence="6">3.2.1.1</ecNumber>
    </recommendedName>
</protein>
<dbReference type="AlphaFoldDB" id="A0A927HAU4"/>
<dbReference type="FunFam" id="3.90.400.10:FF:000002">
    <property type="entry name" value="Sucrose isomerase"/>
    <property type="match status" value="1"/>
</dbReference>
<evidence type="ECO:0000256" key="5">
    <source>
        <dbReference type="RuleBase" id="RU003615"/>
    </source>
</evidence>
<dbReference type="CDD" id="cd11333">
    <property type="entry name" value="AmyAc_SI_OligoGlu_DGase"/>
    <property type="match status" value="1"/>
</dbReference>
<sequence>MTGSNWWKEAVVYQIYPRSFYDSNGDGIGDLQGVIQKLDYLAGLGIDVIWLCPVYKSPNDDNGYDISDYEDIMEDFGTMDDFDQLLDEAHKRGIKIIMDLVLNHTSDEHPWFIESKSSLNNPKRDWYIWADGKNGAEPNNWESIFSGSAWEWDNQTKQYYMHLFSTKQPDLNWENADVRQALYDMVNRWIDKGIDGFRIDAISHIKKKPGFPDMPSEGNKPYVECFPYMSNYEGIDEHLREFVDSTIKGKDLMTVGEANGVSLKDIHKWVGEEDGYFNMIFQFEHLRLWNKYENGYVDVQQLMKILSDWQYTLENDGWNALFFENHDLTRSVSTLGDDTLYREESAKMLGALYFFMKGTPFIYQGQEIGMTNAYYMNIEDYNDVGMLKFYAIEREKGVPHDELIEILKRTCRDNGRSPMQWNDAPFGGFTSGDRTWLGVNPNYKEINVAEQETNEDSVLSFYKKMIALRKQEKVFVYGKYEYLNNNHPNIVAYTRTMEQTKALILCNFGKEALKHTVPIENGELILHNYKEVNDEHMLQPYEVRVYLI</sequence>
<gene>
    <name evidence="8" type="ORF">IEO70_08015</name>
</gene>
<dbReference type="GO" id="GO:0004556">
    <property type="term" value="F:alpha-amylase activity"/>
    <property type="evidence" value="ECO:0007669"/>
    <property type="project" value="UniProtKB-UniRule"/>
</dbReference>
<dbReference type="EC" id="3.2.1.1" evidence="6"/>
<dbReference type="GO" id="GO:0009313">
    <property type="term" value="P:oligosaccharide catabolic process"/>
    <property type="evidence" value="ECO:0007669"/>
    <property type="project" value="TreeGrafter"/>
</dbReference>
<dbReference type="Gene3D" id="2.60.40.1180">
    <property type="entry name" value="Golgi alpha-mannosidase II"/>
    <property type="match status" value="1"/>
</dbReference>
<dbReference type="PRINTS" id="PR00110">
    <property type="entry name" value="ALPHAAMYLASE"/>
</dbReference>
<evidence type="ECO:0000256" key="3">
    <source>
        <dbReference type="ARBA" id="ARBA00022801"/>
    </source>
</evidence>
<dbReference type="SMART" id="SM00642">
    <property type="entry name" value="Aamy"/>
    <property type="match status" value="1"/>
</dbReference>
<comment type="caution">
    <text evidence="8">The sequence shown here is derived from an EMBL/GenBank/DDBJ whole genome shotgun (WGS) entry which is preliminary data.</text>
</comment>
<dbReference type="Pfam" id="PF00128">
    <property type="entry name" value="Alpha-amylase"/>
    <property type="match status" value="1"/>
</dbReference>
<evidence type="ECO:0000256" key="6">
    <source>
        <dbReference type="RuleBase" id="RU361134"/>
    </source>
</evidence>
<dbReference type="PANTHER" id="PTHR10357">
    <property type="entry name" value="ALPHA-AMYLASE FAMILY MEMBER"/>
    <property type="match status" value="1"/>
</dbReference>
<dbReference type="SUPFAM" id="SSF51011">
    <property type="entry name" value="Glycosyl hydrolase domain"/>
    <property type="match status" value="1"/>
</dbReference>
<dbReference type="InterPro" id="IPR006047">
    <property type="entry name" value="GH13_cat_dom"/>
</dbReference>
<dbReference type="Gene3D" id="3.20.20.80">
    <property type="entry name" value="Glycosidases"/>
    <property type="match status" value="2"/>
</dbReference>
<keyword evidence="3 6" id="KW-0378">Hydrolase</keyword>
<dbReference type="Proteomes" id="UP000602076">
    <property type="component" value="Unassembled WGS sequence"/>
</dbReference>
<feature type="domain" description="Glycosyl hydrolase family 13 catalytic" evidence="7">
    <location>
        <begin position="14"/>
        <end position="416"/>
    </location>
</feature>
<dbReference type="SUPFAM" id="SSF51445">
    <property type="entry name" value="(Trans)glycosidases"/>
    <property type="match status" value="1"/>
</dbReference>
<reference evidence="8" key="1">
    <citation type="submission" date="2020-09" db="EMBL/GenBank/DDBJ databases">
        <title>Bacillus faecalis sp. nov., a moderately halophilic bacterium isolated from cow faeces.</title>
        <authorList>
            <person name="Jiang L."/>
            <person name="Lee J."/>
        </authorList>
    </citation>
    <scope>NUCLEOTIDE SEQUENCE</scope>
    <source>
        <strain evidence="8">AGMB 02131</strain>
    </source>
</reference>
<dbReference type="InterPro" id="IPR045857">
    <property type="entry name" value="O16G_dom_2"/>
</dbReference>
<comment type="subcellular location">
    <subcellularLocation>
        <location evidence="1">Cytoplasm</location>
    </subcellularLocation>
</comment>
<evidence type="ECO:0000313" key="9">
    <source>
        <dbReference type="Proteomes" id="UP000602076"/>
    </source>
</evidence>
<dbReference type="RefSeq" id="WP_190997853.1">
    <property type="nucleotide sequence ID" value="NZ_JACXSI010000016.1"/>
</dbReference>
<keyword evidence="9" id="KW-1185">Reference proteome</keyword>
<comment type="catalytic activity">
    <reaction evidence="6">
        <text>Endohydrolysis of (1-&gt;4)-alpha-D-glucosidic linkages in polysaccharides containing three or more (1-&gt;4)-alpha-linked D-glucose units.</text>
        <dbReference type="EC" id="3.2.1.1"/>
    </reaction>
</comment>
<dbReference type="FunFam" id="3.20.20.80:FF:000064">
    <property type="entry name" value="Oligo-1,6-glucosidase"/>
    <property type="match status" value="2"/>
</dbReference>
<dbReference type="NCBIfam" id="NF008183">
    <property type="entry name" value="PRK10933.1"/>
    <property type="match status" value="1"/>
</dbReference>
<evidence type="ECO:0000256" key="2">
    <source>
        <dbReference type="ARBA" id="ARBA00008061"/>
    </source>
</evidence>
<evidence type="ECO:0000313" key="8">
    <source>
        <dbReference type="EMBL" id="MBD3108309.1"/>
    </source>
</evidence>
<dbReference type="InterPro" id="IPR006046">
    <property type="entry name" value="Alpha_amylase"/>
</dbReference>